<comment type="caution">
    <text evidence="2">The sequence shown here is derived from an EMBL/GenBank/DDBJ whole genome shotgun (WGS) entry which is preliminary data.</text>
</comment>
<dbReference type="EMBL" id="QDKJ01000003">
    <property type="protein sequence ID" value="PWC14330.1"/>
    <property type="molecule type" value="Genomic_DNA"/>
</dbReference>
<accession>A0A2U1TY72</accession>
<gene>
    <name evidence="2" type="ORF">B4923_05330</name>
</gene>
<evidence type="ECO:0000256" key="1">
    <source>
        <dbReference type="SAM" id="MobiDB-lite"/>
    </source>
</evidence>
<dbReference type="Proteomes" id="UP000245138">
    <property type="component" value="Unassembled WGS sequence"/>
</dbReference>
<proteinExistence type="predicted"/>
<evidence type="ECO:0000313" key="3">
    <source>
        <dbReference type="Proteomes" id="UP000245138"/>
    </source>
</evidence>
<organism evidence="2 3">
    <name type="scientific">Brenneria roseae subsp. americana</name>
    <dbReference type="NCBI Taxonomy" id="1508507"/>
    <lineage>
        <taxon>Bacteria</taxon>
        <taxon>Pseudomonadati</taxon>
        <taxon>Pseudomonadota</taxon>
        <taxon>Gammaproteobacteria</taxon>
        <taxon>Enterobacterales</taxon>
        <taxon>Pectobacteriaceae</taxon>
        <taxon>Brenneria</taxon>
    </lineage>
</organism>
<feature type="region of interest" description="Disordered" evidence="1">
    <location>
        <begin position="1"/>
        <end position="36"/>
    </location>
</feature>
<evidence type="ECO:0000313" key="2">
    <source>
        <dbReference type="EMBL" id="PWC14330.1"/>
    </source>
</evidence>
<sequence>MKKKRVDTASPGISGWVYRRGKSENTHGGKTVASSKPHQVINAAKHQALCTNLPLKRRYGCLGVTGTDEPDVPKIMSALVNGAT</sequence>
<name>A0A2U1TY72_9GAMM</name>
<protein>
    <submittedName>
        <fullName evidence="2">Uncharacterized protein</fullName>
    </submittedName>
</protein>
<reference evidence="2 3" key="1">
    <citation type="submission" date="2018-04" db="EMBL/GenBank/DDBJ databases">
        <title>Brenneria corticis sp.nov.</title>
        <authorList>
            <person name="Li Y."/>
        </authorList>
    </citation>
    <scope>NUCLEOTIDE SEQUENCE [LARGE SCALE GENOMIC DNA]</scope>
    <source>
        <strain evidence="2 3">LMG 27715</strain>
    </source>
</reference>
<dbReference type="AlphaFoldDB" id="A0A2U1TY72"/>
<keyword evidence="3" id="KW-1185">Reference proteome</keyword>